<dbReference type="PANTHER" id="PTHR42648:SF28">
    <property type="entry name" value="TRANSPOSON-ENCODED PROTEIN WITH RIBONUCLEASE H-LIKE AND RETROVIRUS ZINC FINGER-LIKE DOMAINS"/>
    <property type="match status" value="1"/>
</dbReference>
<comment type="caution">
    <text evidence="4">The sequence shown here is derived from an EMBL/GenBank/DDBJ whole genome shotgun (WGS) entry which is preliminary data.</text>
</comment>
<feature type="domain" description="Integrase catalytic" evidence="3">
    <location>
        <begin position="64"/>
        <end position="166"/>
    </location>
</feature>
<dbReference type="AlphaFoldDB" id="A0A438C813"/>
<dbReference type="InterPro" id="IPR012337">
    <property type="entry name" value="RNaseH-like_sf"/>
</dbReference>
<keyword evidence="2" id="KW-0378">Hydrolase</keyword>
<dbReference type="GO" id="GO:0016787">
    <property type="term" value="F:hydrolase activity"/>
    <property type="evidence" value="ECO:0007669"/>
    <property type="project" value="UniProtKB-KW"/>
</dbReference>
<dbReference type="PANTHER" id="PTHR42648">
    <property type="entry name" value="TRANSPOSASE, PUTATIVE-RELATED"/>
    <property type="match status" value="1"/>
</dbReference>
<proteinExistence type="predicted"/>
<evidence type="ECO:0000313" key="4">
    <source>
        <dbReference type="EMBL" id="RVW19338.1"/>
    </source>
</evidence>
<reference evidence="4 5" key="1">
    <citation type="journal article" date="2018" name="PLoS Genet.">
        <title>Population sequencing reveals clonal diversity and ancestral inbreeding in the grapevine cultivar Chardonnay.</title>
        <authorList>
            <person name="Roach M.J."/>
            <person name="Johnson D.L."/>
            <person name="Bohlmann J."/>
            <person name="van Vuuren H.J."/>
            <person name="Jones S.J."/>
            <person name="Pretorius I.S."/>
            <person name="Schmidt S.A."/>
            <person name="Borneman A.R."/>
        </authorList>
    </citation>
    <scope>NUCLEOTIDE SEQUENCE [LARGE SCALE GENOMIC DNA]</scope>
    <source>
        <strain evidence="5">cv. Chardonnay</strain>
        <tissue evidence="4">Leaf</tissue>
    </source>
</reference>
<dbReference type="SUPFAM" id="SSF53098">
    <property type="entry name" value="Ribonuclease H-like"/>
    <property type="match status" value="1"/>
</dbReference>
<organism evidence="4 5">
    <name type="scientific">Vitis vinifera</name>
    <name type="common">Grape</name>
    <dbReference type="NCBI Taxonomy" id="29760"/>
    <lineage>
        <taxon>Eukaryota</taxon>
        <taxon>Viridiplantae</taxon>
        <taxon>Streptophyta</taxon>
        <taxon>Embryophyta</taxon>
        <taxon>Tracheophyta</taxon>
        <taxon>Spermatophyta</taxon>
        <taxon>Magnoliopsida</taxon>
        <taxon>eudicotyledons</taxon>
        <taxon>Gunneridae</taxon>
        <taxon>Pentapetalae</taxon>
        <taxon>rosids</taxon>
        <taxon>Vitales</taxon>
        <taxon>Vitaceae</taxon>
        <taxon>Viteae</taxon>
        <taxon>Vitis</taxon>
    </lineage>
</organism>
<keyword evidence="1" id="KW-0479">Metal-binding</keyword>
<gene>
    <name evidence="4" type="primary">POLX_2673</name>
    <name evidence="4" type="ORF">CK203_090367</name>
</gene>
<evidence type="ECO:0000256" key="1">
    <source>
        <dbReference type="ARBA" id="ARBA00022723"/>
    </source>
</evidence>
<dbReference type="Pfam" id="PF07727">
    <property type="entry name" value="RVT_2"/>
    <property type="match status" value="2"/>
</dbReference>
<dbReference type="InterPro" id="IPR039537">
    <property type="entry name" value="Retrotran_Ty1/copia-like"/>
</dbReference>
<dbReference type="EMBL" id="QGNW01002497">
    <property type="protein sequence ID" value="RVW19338.1"/>
    <property type="molecule type" value="Genomic_DNA"/>
</dbReference>
<evidence type="ECO:0000313" key="5">
    <source>
        <dbReference type="Proteomes" id="UP000288805"/>
    </source>
</evidence>
<accession>A0A438C813</accession>
<dbReference type="InterPro" id="IPR036397">
    <property type="entry name" value="RNaseH_sf"/>
</dbReference>
<dbReference type="GO" id="GO:0003676">
    <property type="term" value="F:nucleic acid binding"/>
    <property type="evidence" value="ECO:0007669"/>
    <property type="project" value="InterPro"/>
</dbReference>
<evidence type="ECO:0000256" key="2">
    <source>
        <dbReference type="ARBA" id="ARBA00022801"/>
    </source>
</evidence>
<evidence type="ECO:0000259" key="3">
    <source>
        <dbReference type="PROSITE" id="PS50994"/>
    </source>
</evidence>
<dbReference type="PROSITE" id="PS50994">
    <property type="entry name" value="INTEGRASE"/>
    <property type="match status" value="1"/>
</dbReference>
<dbReference type="GO" id="GO:0046872">
    <property type="term" value="F:metal ion binding"/>
    <property type="evidence" value="ECO:0007669"/>
    <property type="project" value="UniProtKB-KW"/>
</dbReference>
<dbReference type="Gene3D" id="3.30.420.10">
    <property type="entry name" value="Ribonuclease H-like superfamily/Ribonuclease H"/>
    <property type="match status" value="1"/>
</dbReference>
<sequence length="463" mass="54292">MKFCLIFVGKLDDEGYHSHLRESKWKLTKSFLVLAREKKKNTLYKTKVRLVKGEVERQTSKQLKFVKADNGGEYKGPFEQCYRSHGIRLGKIVPKTPQQNDVAERMNRAICDRIRWHLFMFLEMSGPSLTARLNSVSSWVKKSKPFNEEQVDLGPVSPNSLGHNEHMEVVQEEHVDTIDRNDEFLVDDVEENPIVENDGLEQQQEQVTLELPTKTQLRRSTRERQPFRRYTSDEFLLLFDGGEPESYQEVLLHDEKKKWLRAMHEEMKSLHKNNTYELMELPKGKRALKNKWVLKRKPKPNKSQPKYKARLVVKGFSQKKCITFENIFLPCEEEIYMDQPEGFTIKGKEHLVFRLKKSLYDLKQASRQLYTKFDSFMVEHGYDKTTSNHCVFVKKFSYGEFFILLLYVDDMLIVGRDTGKIDKLKKELSKSFEMKDLGSGSLILGIKISQDRTNGKLWLSQES</sequence>
<dbReference type="GO" id="GO:0015074">
    <property type="term" value="P:DNA integration"/>
    <property type="evidence" value="ECO:0007669"/>
    <property type="project" value="InterPro"/>
</dbReference>
<dbReference type="InterPro" id="IPR013103">
    <property type="entry name" value="RVT_2"/>
</dbReference>
<dbReference type="InterPro" id="IPR001584">
    <property type="entry name" value="Integrase_cat-core"/>
</dbReference>
<name>A0A438C813_VITVI</name>
<protein>
    <submittedName>
        <fullName evidence="4">Retrovirus-related Pol polyprotein from transposon TNT 1-94</fullName>
    </submittedName>
</protein>
<dbReference type="Proteomes" id="UP000288805">
    <property type="component" value="Unassembled WGS sequence"/>
</dbReference>